<dbReference type="EMBL" id="CACVBM020001163">
    <property type="protein sequence ID" value="CAA7036609.1"/>
    <property type="molecule type" value="Genomic_DNA"/>
</dbReference>
<reference evidence="4" key="1">
    <citation type="submission" date="2020-01" db="EMBL/GenBank/DDBJ databases">
        <authorList>
            <person name="Mishra B."/>
        </authorList>
    </citation>
    <scope>NUCLEOTIDE SEQUENCE [LARGE SCALE GENOMIC DNA]</scope>
</reference>
<sequence>MQIDRILLMIRVIYYGFKDGSLGDGDGVIGNLGIFFGLDLCGGLRHSLSAKTRGYGGGFDRSDGSGVGSIEIEKSVRSHLLLMRNGERRKKDTDPFDSNHLDGESYLGEPDLFDVHRRSRKNCSWKEEVVGRKPKENGVNSFIRFRKNHSNGGSPETHAIRFQILLKVIHFSGSIQWVFSRKVGDSLIDWRDFGIDSHGFSGLMIDITPQYKKTSENSGNTHSSLSLCFSSLCLLQACLFGSCFSFNTTLCFCVLVQGILMAQGGLIGDGASSKGNKSSAARLKITVPRFDNTVLIRGYSRTLIGRCMNPAAQDVQALLHHMPRFWKMEDRVASADLGMGRFQFDFDSEEDIAEVFKLEPFHFDYWMVSLVRWEPIVDPAYPSVIKFWVRMMGIPLHFWAGTYIPVYRGSHCGEETVVTLRYERLFGYCRECFSLCHDVVQCPALRRAREERENQKRREEKPDGGPMSYKGVVINGPREENGNGRQSHTHVGSGGDLKGKGKVVENRDERAKRQAVFRGNGKHGGESSGGQRKPVGHVPPEQRKRINRPTAPARSMMAPLLISTAPGTEIQQEETGVEQVAENDVPVTTLGNQEEAVQEEGEEGELWWNEVIEEEEAEKLEEEMADQVEQREITDMQVDGSEKLETLVGVEQFVELEAKEVGKGKQGMERKTGAKKKVFRTAVGVGGGPLRRVVHGAKTPKRKTTAKGTKETR</sequence>
<protein>
    <recommendedName>
        <fullName evidence="3">DUF4283 domain-containing protein</fullName>
    </recommendedName>
</protein>
<feature type="compositionally biased region" description="Basic residues" evidence="2">
    <location>
        <begin position="692"/>
        <end position="705"/>
    </location>
</feature>
<dbReference type="InterPro" id="IPR040256">
    <property type="entry name" value="At4g02000-like"/>
</dbReference>
<keyword evidence="5" id="KW-1185">Reference proteome</keyword>
<gene>
    <name evidence="4" type="ORF">MERR_LOCUS23844</name>
</gene>
<feature type="compositionally biased region" description="Basic and acidic residues" evidence="2">
    <location>
        <begin position="497"/>
        <end position="512"/>
    </location>
</feature>
<feature type="region of interest" description="Disordered" evidence="2">
    <location>
        <begin position="687"/>
        <end position="713"/>
    </location>
</feature>
<dbReference type="OrthoDB" id="1108458at2759"/>
<feature type="domain" description="DUF4283" evidence="3">
    <location>
        <begin position="301"/>
        <end position="379"/>
    </location>
</feature>
<keyword evidence="1" id="KW-0175">Coiled coil</keyword>
<evidence type="ECO:0000256" key="1">
    <source>
        <dbReference type="SAM" id="Coils"/>
    </source>
</evidence>
<comment type="caution">
    <text evidence="4">The sequence shown here is derived from an EMBL/GenBank/DDBJ whole genome shotgun (WGS) entry which is preliminary data.</text>
</comment>
<dbReference type="Proteomes" id="UP000467841">
    <property type="component" value="Unassembled WGS sequence"/>
</dbReference>
<feature type="coiled-coil region" evidence="1">
    <location>
        <begin position="610"/>
        <end position="637"/>
    </location>
</feature>
<evidence type="ECO:0000256" key="2">
    <source>
        <dbReference type="SAM" id="MobiDB-lite"/>
    </source>
</evidence>
<accession>A0A6D2JID2</accession>
<feature type="region of interest" description="Disordered" evidence="2">
    <location>
        <begin position="569"/>
        <end position="588"/>
    </location>
</feature>
<feature type="region of interest" description="Disordered" evidence="2">
    <location>
        <begin position="448"/>
        <end position="550"/>
    </location>
</feature>
<organism evidence="4 5">
    <name type="scientific">Microthlaspi erraticum</name>
    <dbReference type="NCBI Taxonomy" id="1685480"/>
    <lineage>
        <taxon>Eukaryota</taxon>
        <taxon>Viridiplantae</taxon>
        <taxon>Streptophyta</taxon>
        <taxon>Embryophyta</taxon>
        <taxon>Tracheophyta</taxon>
        <taxon>Spermatophyta</taxon>
        <taxon>Magnoliopsida</taxon>
        <taxon>eudicotyledons</taxon>
        <taxon>Gunneridae</taxon>
        <taxon>Pentapetalae</taxon>
        <taxon>rosids</taxon>
        <taxon>malvids</taxon>
        <taxon>Brassicales</taxon>
        <taxon>Brassicaceae</taxon>
        <taxon>Coluteocarpeae</taxon>
        <taxon>Microthlaspi</taxon>
    </lineage>
</organism>
<feature type="compositionally biased region" description="Basic and acidic residues" evidence="2">
    <location>
        <begin position="448"/>
        <end position="463"/>
    </location>
</feature>
<dbReference type="PANTHER" id="PTHR31286">
    <property type="entry name" value="GLYCINE-RICH CELL WALL STRUCTURAL PROTEIN 1.8-LIKE"/>
    <property type="match status" value="1"/>
</dbReference>
<evidence type="ECO:0000313" key="5">
    <source>
        <dbReference type="Proteomes" id="UP000467841"/>
    </source>
</evidence>
<dbReference type="InterPro" id="IPR025558">
    <property type="entry name" value="DUF4283"/>
</dbReference>
<dbReference type="PANTHER" id="PTHR31286:SF105">
    <property type="entry name" value="DUF4283 DOMAIN-CONTAINING PROTEIN"/>
    <property type="match status" value="1"/>
</dbReference>
<proteinExistence type="predicted"/>
<name>A0A6D2JID2_9BRAS</name>
<dbReference type="Pfam" id="PF14111">
    <property type="entry name" value="DUF4283"/>
    <property type="match status" value="1"/>
</dbReference>
<evidence type="ECO:0000313" key="4">
    <source>
        <dbReference type="EMBL" id="CAA7036609.1"/>
    </source>
</evidence>
<dbReference type="AlphaFoldDB" id="A0A6D2JID2"/>
<evidence type="ECO:0000259" key="3">
    <source>
        <dbReference type="Pfam" id="PF14111"/>
    </source>
</evidence>